<dbReference type="InterPro" id="IPR043502">
    <property type="entry name" value="DNA/RNA_pol_sf"/>
</dbReference>
<organism evidence="3 4">
    <name type="scientific">Ranitomeya imitator</name>
    <name type="common">mimic poison frog</name>
    <dbReference type="NCBI Taxonomy" id="111125"/>
    <lineage>
        <taxon>Eukaryota</taxon>
        <taxon>Metazoa</taxon>
        <taxon>Chordata</taxon>
        <taxon>Craniata</taxon>
        <taxon>Vertebrata</taxon>
        <taxon>Euteleostomi</taxon>
        <taxon>Amphibia</taxon>
        <taxon>Batrachia</taxon>
        <taxon>Anura</taxon>
        <taxon>Neobatrachia</taxon>
        <taxon>Hyloidea</taxon>
        <taxon>Dendrobatidae</taxon>
        <taxon>Dendrobatinae</taxon>
        <taxon>Ranitomeya</taxon>
    </lineage>
</organism>
<accession>A0ABN9L6H9</accession>
<gene>
    <name evidence="3" type="ORF">RIMI_LOCUS5359098</name>
</gene>
<dbReference type="PANTHER" id="PTHR33050">
    <property type="entry name" value="REVERSE TRANSCRIPTASE DOMAIN-CONTAINING PROTEIN"/>
    <property type="match status" value="1"/>
</dbReference>
<dbReference type="SUPFAM" id="SSF56349">
    <property type="entry name" value="DNA breaking-rejoining enzymes"/>
    <property type="match status" value="1"/>
</dbReference>
<comment type="caution">
    <text evidence="3">The sequence shown here is derived from an EMBL/GenBank/DDBJ whole genome shotgun (WGS) entry which is preliminary data.</text>
</comment>
<evidence type="ECO:0000313" key="4">
    <source>
        <dbReference type="Proteomes" id="UP001176940"/>
    </source>
</evidence>
<dbReference type="Proteomes" id="UP001176940">
    <property type="component" value="Unassembled WGS sequence"/>
</dbReference>
<evidence type="ECO:0008006" key="5">
    <source>
        <dbReference type="Google" id="ProtNLM"/>
    </source>
</evidence>
<dbReference type="CDD" id="cd09275">
    <property type="entry name" value="RNase_HI_RT_DIRS1"/>
    <property type="match status" value="1"/>
</dbReference>
<dbReference type="InterPro" id="IPR010998">
    <property type="entry name" value="Integrase_recombinase_N"/>
</dbReference>
<protein>
    <recommendedName>
        <fullName evidence="5">Reverse transcriptase domain-containing protein</fullName>
    </recommendedName>
</protein>
<dbReference type="InterPro" id="IPR013762">
    <property type="entry name" value="Integrase-like_cat_sf"/>
</dbReference>
<dbReference type="InterPro" id="IPR011010">
    <property type="entry name" value="DNA_brk_join_enz"/>
</dbReference>
<keyword evidence="1" id="KW-0238">DNA-binding</keyword>
<evidence type="ECO:0000256" key="1">
    <source>
        <dbReference type="ARBA" id="ARBA00023125"/>
    </source>
</evidence>
<dbReference type="PANTHER" id="PTHR33050:SF8">
    <property type="entry name" value="REVERSE TRANSCRIPTASE DOMAIN-CONTAINING PROTEIN"/>
    <property type="match status" value="1"/>
</dbReference>
<evidence type="ECO:0000313" key="3">
    <source>
        <dbReference type="EMBL" id="CAJ0933131.1"/>
    </source>
</evidence>
<evidence type="ECO:0000256" key="2">
    <source>
        <dbReference type="ARBA" id="ARBA00023172"/>
    </source>
</evidence>
<dbReference type="Gene3D" id="1.10.150.130">
    <property type="match status" value="1"/>
</dbReference>
<name>A0ABN9L6H9_9NEOB</name>
<sequence>MFEDYYAKTLGIYPNSDIFTKLVKKDLELFPEDVASHNLSFVENKAVQELRIHPDCHLLGCFVDGNYYYDTCLPMGCYISCRYFELFSCFLEWLVKFQTGSNWITHYLEDFLFVGLAGSDICEKVLFRFCELRKLFWVPLSEEKTVGPVTCLCFLGIEIDSVNKVFRLPSEKIAKLIEKNDGFLSIRNGTLVQMQSLLGLLAFACRVMPMGRIFSHRLAMATRGIRLLHHRIRLGLPLIEYLKVWSSFLLHYNGYTCFQSEEKTGQDISLFADAAGSVGFGVIFHDQWCAERWPDNWFMNGWTRNLTLLELFPLVVAVVIWGEQLRNKHTCFWSDNESVVHVFFVYSSDQADTVPSIEMLTFEYMVPFSACSGSFGISLQLPVNREFHDGIPMGGVGNLLLPLVRASVAPSTWNAYGKAWQEWWSFANNRPVDTSRGERLEVTEAYLQHLHASGALAAVVRKRLSGLSFHFKLRGWEDVTNSFILRQALKGWKCSGDRQVFSLLAQIIDNRKSVCSSIFESILFSSAFGIAFSGALRVRELAAASAQKPGGLQQNDVFFCNGGIRIRIWRSKTDYLGSGLSFPLFSIAGPVCPINLVTQYLAIKPDSPSFFVHKDGSPLTRFQLLAVLRRILGVLGLPPGFSRTSVWILSHSYVFWAEQRAELWPGGRSLGFHNVDFLSLPLCFPITNMAASTLSGARVRSILVSVARRVIDCDLWPHSVTCFRFPALMMAVDVCSAMAPCYIGGLSTALQNALAKPLMAVTAAYRAKLSAIEGFNSTDYTAVEQGERLQYKTLTMTYKVIRNLGPPYICDLISRYLPARNLRSSQDLLLYSPLISSSHNHKQDFSRASPLLWNPLPQHIRLSSTIETFKKNLKTYLRQACNLQ</sequence>
<dbReference type="EMBL" id="CAUEEQ010009106">
    <property type="protein sequence ID" value="CAJ0933131.1"/>
    <property type="molecule type" value="Genomic_DNA"/>
</dbReference>
<dbReference type="SUPFAM" id="SSF56672">
    <property type="entry name" value="DNA/RNA polymerases"/>
    <property type="match status" value="1"/>
</dbReference>
<dbReference type="InterPro" id="IPR052055">
    <property type="entry name" value="Hepadnavirus_pol/RT"/>
</dbReference>
<dbReference type="SUPFAM" id="SSF47823">
    <property type="entry name" value="lambda integrase-like, N-terminal domain"/>
    <property type="match status" value="1"/>
</dbReference>
<keyword evidence="2" id="KW-0233">DNA recombination</keyword>
<reference evidence="3" key="1">
    <citation type="submission" date="2023-07" db="EMBL/GenBank/DDBJ databases">
        <authorList>
            <person name="Stuckert A."/>
        </authorList>
    </citation>
    <scope>NUCLEOTIDE SEQUENCE</scope>
</reference>
<dbReference type="Gene3D" id="1.10.443.10">
    <property type="entry name" value="Intergrase catalytic core"/>
    <property type="match status" value="1"/>
</dbReference>
<proteinExistence type="predicted"/>
<keyword evidence="4" id="KW-1185">Reference proteome</keyword>